<accession>A0A2P2MH36</accession>
<proteinExistence type="predicted"/>
<dbReference type="EMBL" id="GGEC01049067">
    <property type="protein sequence ID" value="MBX29551.1"/>
    <property type="molecule type" value="Transcribed_RNA"/>
</dbReference>
<reference evidence="1" key="1">
    <citation type="submission" date="2018-02" db="EMBL/GenBank/DDBJ databases">
        <title>Rhizophora mucronata_Transcriptome.</title>
        <authorList>
            <person name="Meera S.P."/>
            <person name="Sreeshan A."/>
            <person name="Augustine A."/>
        </authorList>
    </citation>
    <scope>NUCLEOTIDE SEQUENCE</scope>
    <source>
        <tissue evidence="1">Leaf</tissue>
    </source>
</reference>
<protein>
    <submittedName>
        <fullName evidence="1">Uncharacterized protein</fullName>
    </submittedName>
</protein>
<sequence length="37" mass="4306">MTQISNEACKMVSPKLVDKNKAKQQKKLRVCWLLNKC</sequence>
<evidence type="ECO:0000313" key="1">
    <source>
        <dbReference type="EMBL" id="MBX29551.1"/>
    </source>
</evidence>
<dbReference type="AlphaFoldDB" id="A0A2P2MH36"/>
<name>A0A2P2MH36_RHIMU</name>
<organism evidence="1">
    <name type="scientific">Rhizophora mucronata</name>
    <name type="common">Asiatic mangrove</name>
    <dbReference type="NCBI Taxonomy" id="61149"/>
    <lineage>
        <taxon>Eukaryota</taxon>
        <taxon>Viridiplantae</taxon>
        <taxon>Streptophyta</taxon>
        <taxon>Embryophyta</taxon>
        <taxon>Tracheophyta</taxon>
        <taxon>Spermatophyta</taxon>
        <taxon>Magnoliopsida</taxon>
        <taxon>eudicotyledons</taxon>
        <taxon>Gunneridae</taxon>
        <taxon>Pentapetalae</taxon>
        <taxon>rosids</taxon>
        <taxon>fabids</taxon>
        <taxon>Malpighiales</taxon>
        <taxon>Rhizophoraceae</taxon>
        <taxon>Rhizophora</taxon>
    </lineage>
</organism>